<protein>
    <submittedName>
        <fullName evidence="1">Uncharacterized protein</fullName>
    </submittedName>
</protein>
<dbReference type="Proteomes" id="UP001153709">
    <property type="component" value="Chromosome 6"/>
</dbReference>
<sequence>MRNWRSAFIMIKSLFRSHDLVLATKISLIRCFVFSTLLYGVEAWTLSKASLRKLEALEMWCYKHILRISWVDRVTHVD</sequence>
<organism evidence="1 2">
    <name type="scientific">Diabrotica balteata</name>
    <name type="common">Banded cucumber beetle</name>
    <dbReference type="NCBI Taxonomy" id="107213"/>
    <lineage>
        <taxon>Eukaryota</taxon>
        <taxon>Metazoa</taxon>
        <taxon>Ecdysozoa</taxon>
        <taxon>Arthropoda</taxon>
        <taxon>Hexapoda</taxon>
        <taxon>Insecta</taxon>
        <taxon>Pterygota</taxon>
        <taxon>Neoptera</taxon>
        <taxon>Endopterygota</taxon>
        <taxon>Coleoptera</taxon>
        <taxon>Polyphaga</taxon>
        <taxon>Cucujiformia</taxon>
        <taxon>Chrysomeloidea</taxon>
        <taxon>Chrysomelidae</taxon>
        <taxon>Galerucinae</taxon>
        <taxon>Diabroticina</taxon>
        <taxon>Diabroticites</taxon>
        <taxon>Diabrotica</taxon>
    </lineage>
</organism>
<proteinExistence type="predicted"/>
<accession>A0A9N9T524</accession>
<dbReference type="PANTHER" id="PTHR47027">
    <property type="entry name" value="REVERSE TRANSCRIPTASE DOMAIN-CONTAINING PROTEIN"/>
    <property type="match status" value="1"/>
</dbReference>
<dbReference type="OrthoDB" id="425681at2759"/>
<dbReference type="PANTHER" id="PTHR47027:SF8">
    <property type="entry name" value="RIBONUCLEASE H"/>
    <property type="match status" value="1"/>
</dbReference>
<evidence type="ECO:0000313" key="2">
    <source>
        <dbReference type="Proteomes" id="UP001153709"/>
    </source>
</evidence>
<evidence type="ECO:0000313" key="1">
    <source>
        <dbReference type="EMBL" id="CAG9835805.1"/>
    </source>
</evidence>
<dbReference type="AlphaFoldDB" id="A0A9N9T524"/>
<name>A0A9N9T524_DIABA</name>
<gene>
    <name evidence="1" type="ORF">DIABBA_LOCUS8967</name>
</gene>
<reference evidence="1" key="1">
    <citation type="submission" date="2022-01" db="EMBL/GenBank/DDBJ databases">
        <authorList>
            <person name="King R."/>
        </authorList>
    </citation>
    <scope>NUCLEOTIDE SEQUENCE</scope>
</reference>
<dbReference type="EMBL" id="OU898281">
    <property type="protein sequence ID" value="CAG9835805.1"/>
    <property type="molecule type" value="Genomic_DNA"/>
</dbReference>
<keyword evidence="2" id="KW-1185">Reference proteome</keyword>